<reference evidence="3 4" key="1">
    <citation type="submission" date="2008-11" db="EMBL/GenBank/DDBJ databases">
        <title>Draft genome sequence of Bacteroides pectinophilus (ATCC 43243).</title>
        <authorList>
            <person name="Sudarsanam P."/>
            <person name="Ley R."/>
            <person name="Guruge J."/>
            <person name="Turnbaugh P.J."/>
            <person name="Mahowald M."/>
            <person name="Liep D."/>
            <person name="Gordon J."/>
        </authorList>
    </citation>
    <scope>NUCLEOTIDE SEQUENCE [LARGE SCALE GENOMIC DNA]</scope>
    <source>
        <strain evidence="3 4">ATCC 43243</strain>
    </source>
</reference>
<dbReference type="PANTHER" id="PTHR35007">
    <property type="entry name" value="INTEGRAL MEMBRANE PROTEIN-RELATED"/>
    <property type="match status" value="1"/>
</dbReference>
<dbReference type="PANTHER" id="PTHR35007:SF2">
    <property type="entry name" value="PILUS ASSEMBLE PROTEIN"/>
    <property type="match status" value="1"/>
</dbReference>
<feature type="transmembrane region" description="Helical" evidence="1">
    <location>
        <begin position="257"/>
        <end position="275"/>
    </location>
</feature>
<dbReference type="HOGENOM" id="CLU_044047_0_0_9"/>
<dbReference type="InterPro" id="IPR046780">
    <property type="entry name" value="aBig_2"/>
</dbReference>
<evidence type="ECO:0000313" key="4">
    <source>
        <dbReference type="Proteomes" id="UP000003136"/>
    </source>
</evidence>
<accession>B7AP36</accession>
<keyword evidence="1" id="KW-1133">Transmembrane helix</keyword>
<dbReference type="eggNOG" id="COG2064">
    <property type="taxonomic scope" value="Bacteria"/>
</dbReference>
<keyword evidence="1" id="KW-0812">Transmembrane</keyword>
<reference evidence="3 4" key="2">
    <citation type="submission" date="2008-11" db="EMBL/GenBank/DDBJ databases">
        <authorList>
            <person name="Fulton L."/>
            <person name="Clifton S."/>
            <person name="Fulton B."/>
            <person name="Xu J."/>
            <person name="Minx P."/>
            <person name="Pepin K.H."/>
            <person name="Johnson M."/>
            <person name="Bhonagiri V."/>
            <person name="Nash W.E."/>
            <person name="Mardis E.R."/>
            <person name="Wilson R.K."/>
        </authorList>
    </citation>
    <scope>NUCLEOTIDE SEQUENCE [LARGE SCALE GENOMIC DNA]</scope>
    <source>
        <strain evidence="3 4">ATCC 43243</strain>
    </source>
</reference>
<protein>
    <recommendedName>
        <fullName evidence="2">Atrophied bacterial Ig domain-containing protein</fullName>
    </recommendedName>
</protein>
<dbReference type="AlphaFoldDB" id="B7AP36"/>
<proteinExistence type="predicted"/>
<organism evidence="3 4">
    <name type="scientific">[Bacteroides] pectinophilus ATCC 43243</name>
    <dbReference type="NCBI Taxonomy" id="483218"/>
    <lineage>
        <taxon>Bacteria</taxon>
        <taxon>Bacillati</taxon>
        <taxon>Bacillota</taxon>
        <taxon>Clostridia</taxon>
        <taxon>Eubacteriales</taxon>
    </lineage>
</organism>
<dbReference type="Proteomes" id="UP000003136">
    <property type="component" value="Unassembled WGS sequence"/>
</dbReference>
<keyword evidence="4" id="KW-1185">Reference proteome</keyword>
<evidence type="ECO:0000256" key="1">
    <source>
        <dbReference type="SAM" id="Phobius"/>
    </source>
</evidence>
<feature type="transmembrane region" description="Helical" evidence="1">
    <location>
        <begin position="38"/>
        <end position="60"/>
    </location>
</feature>
<dbReference type="STRING" id="483218.BACPEC_00440"/>
<comment type="caution">
    <text evidence="3">The sequence shown here is derived from an EMBL/GenBank/DDBJ whole genome shotgun (WGS) entry which is preliminary data.</text>
</comment>
<feature type="transmembrane region" description="Helical" evidence="1">
    <location>
        <begin position="419"/>
        <end position="440"/>
    </location>
</feature>
<sequence length="444" mass="49472">MRNRGGDCMDIGEYIEHCTVKCERFAKEKLEINIQHEWMYRIIVAAGAIVITGFLSAAALCAGKNTNLDNGRITRPGAGEGALNLDIQAIDENSGQKQQIAVEVLPRQPTYEEAMNSFADADSFVSDNIVADNESLQHVTRDLNLMTQIPEYGINVEWYSSDYDIVGYDGSVNTDSIGGTGTNVELTALMTCGSYKSEYRYQVHVEQPDLNGEERLWKSVKACVDAVLESEKHSDTVSLPQSVEGHSIRYEENGGNAVPAIIMAGVLAAAALIAGREQGKRKAVRLRNKQLQYDYTEIVSKLTLLTGAGMSVRRAWEKIALDYNNKMKDMPKEKYHAVYEEMMTTLRQMQSGMSENIAYAEFGRRCGIKEYRKLGTLLEQNVRKGTRGLSVLLEQESEEAFEQRKNLAKQLGEEAGTKLLLPMILMLAVVMVIVMVPAMMSFNF</sequence>
<gene>
    <name evidence="3" type="ORF">BACPEC_00440</name>
</gene>
<evidence type="ECO:0000313" key="3">
    <source>
        <dbReference type="EMBL" id="EEC58310.1"/>
    </source>
</evidence>
<name>B7AP36_9FIRM</name>
<dbReference type="Pfam" id="PF20578">
    <property type="entry name" value="aBig_2"/>
    <property type="match status" value="1"/>
</dbReference>
<keyword evidence="1" id="KW-0472">Membrane</keyword>
<evidence type="ECO:0000259" key="2">
    <source>
        <dbReference type="Pfam" id="PF20578"/>
    </source>
</evidence>
<feature type="domain" description="Atrophied bacterial Ig" evidence="2">
    <location>
        <begin position="131"/>
        <end position="207"/>
    </location>
</feature>
<dbReference type="EMBL" id="ABVQ01000034">
    <property type="protein sequence ID" value="EEC58310.1"/>
    <property type="molecule type" value="Genomic_DNA"/>
</dbReference>